<accession>M2MVS4</accession>
<feature type="domain" description="Trafficking protein particle complex subunit 11" evidence="3">
    <location>
        <begin position="347"/>
        <end position="628"/>
    </location>
</feature>
<feature type="region of interest" description="Disordered" evidence="1">
    <location>
        <begin position="95"/>
        <end position="132"/>
    </location>
</feature>
<dbReference type="eggNOG" id="KOG4386">
    <property type="taxonomic scope" value="Eukaryota"/>
</dbReference>
<evidence type="ECO:0008006" key="6">
    <source>
        <dbReference type="Google" id="ProtNLM"/>
    </source>
</evidence>
<organism evidence="4 5">
    <name type="scientific">Baudoinia panamericana (strain UAMH 10762)</name>
    <name type="common">Angels' share fungus</name>
    <name type="synonym">Baudoinia compniacensis (strain UAMH 10762)</name>
    <dbReference type="NCBI Taxonomy" id="717646"/>
    <lineage>
        <taxon>Eukaryota</taxon>
        <taxon>Fungi</taxon>
        <taxon>Dikarya</taxon>
        <taxon>Ascomycota</taxon>
        <taxon>Pezizomycotina</taxon>
        <taxon>Dothideomycetes</taxon>
        <taxon>Dothideomycetidae</taxon>
        <taxon>Mycosphaerellales</taxon>
        <taxon>Teratosphaeriaceae</taxon>
        <taxon>Baudoinia</taxon>
    </lineage>
</organism>
<dbReference type="InterPro" id="IPR012880">
    <property type="entry name" value="Gryzun"/>
</dbReference>
<dbReference type="Pfam" id="PF11817">
    <property type="entry name" value="Foie-gras_1"/>
    <property type="match status" value="1"/>
</dbReference>
<evidence type="ECO:0000313" key="4">
    <source>
        <dbReference type="EMBL" id="EMD01067.1"/>
    </source>
</evidence>
<sequence length="1224" mass="135169">MQAYPQTYTVHNLPLVLLSGLGQRDVDTPANIPRLESGTRIATASDVCTGDRASQLLDQFLRQDGSQQAWNATALPGPSAAMKYRMKAIGRTYTLPPRKAAPLPQSPSIEGMSSPQTSQLRSPELHSPLSPLSPSSPIYPDGIFTPLWVAKHQEQVPALLVAFYDLSSEESSSRNEQVQMDINATKTALSRSGFKTKLAVVLMSDQSILRAPELEDRLASVRRATAMDSKSLFFMPPMSSEVEIGTFVQNFFTSLQPFITEYYRDLTKHARRKKGRGGLSASVTSPIEASNHVLSTPSWNVRYEVKQGIFAEFRQEMDVAERHYSAAIEELFHAEGVFEATPGWSPRWDEARLLCDAVALRILRCQLWHGLTTAAAISWVNYKVRMKDLINRRGKGSQTYAWEAWEARWAEIMAQLIRKAALPALQATAKPKLEGPAELSQLQVFANPEKALAATERSPPFHFLHHPGYWLRLAIQSTIARRSVAMAIPEADRRPPSESPASAVAQRAGTYDAYLVPQPHEEYCTDERPSQYHLMETTRLTDEATREFATRGQVRATERLAFDLAYQLSSAGRYMGALERALPLWENCSWRVDDWDDLLRPLLKLVHDSAQQTGDAETHLMTAWELLAASSLPTRGNEAFAEYMDRSSPASENVVVTFRDGERLSPLSVAYAFGSAETSVGEPLECQLTVCFNTAAGTQPLTLSNLAVTLSNGKEIKIAHCGERVCLAEDHTIVHPTKSTETGMLEANLTLSPGWRSTYIFSLILREAEVVRVKQVTLQTGNVGFTLTHILTEPYLLQASCLYVSNSGGIEQEALPYGDSTSIAVLPKPPKLRLVLHGLRKQYYTDEPITLDVELINGEAEAINATAIVSVEEPGKAALTSTWTGQQVAAPQLAVGQIEPAASHKASLSIQAPAEPMASRITVNVRYTLSGETNTPLTKILTLELNFVTPFEARYSFSPLLYADAWPSFLHASSVTADEDAEGIPHRWRLRGILHFSGPESVTILGTRLILAEESEDVIIDLKDASPFDELTLEPGRSTETSFEITTRKFSFDDRRPANVELALVVQWRRDASGEAVMTSLSVPRLTLPSSEPRVLCTIADTVAPDVDMTLHFHVENPSMHFLTFAMTMEASDEFAFSGPKYRTLSAAPLSRVRAEYRLCLPQEEQIDRSATKTEDRRVSPILQVVDSYYNKSLRVHSGGPGVIVDAKGVLSVFLIPKAAAGDG</sequence>
<feature type="domain" description="Gryzun putative trafficking through Golgi" evidence="2">
    <location>
        <begin position="656"/>
        <end position="1211"/>
    </location>
</feature>
<keyword evidence="5" id="KW-1185">Reference proteome</keyword>
<proteinExistence type="predicted"/>
<dbReference type="RefSeq" id="XP_007672251.1">
    <property type="nucleotide sequence ID" value="XM_007674061.1"/>
</dbReference>
<feature type="compositionally biased region" description="Polar residues" evidence="1">
    <location>
        <begin position="106"/>
        <end position="119"/>
    </location>
</feature>
<dbReference type="OrthoDB" id="6278596at2759"/>
<dbReference type="InterPro" id="IPR021773">
    <property type="entry name" value="TPC11"/>
</dbReference>
<feature type="compositionally biased region" description="Low complexity" evidence="1">
    <location>
        <begin position="120"/>
        <end position="132"/>
    </location>
</feature>
<evidence type="ECO:0000256" key="1">
    <source>
        <dbReference type="SAM" id="MobiDB-lite"/>
    </source>
</evidence>
<dbReference type="PANTHER" id="PTHR14374:SF0">
    <property type="entry name" value="TRAFFICKING PROTEIN PARTICLE COMPLEX SUBUNIT 11"/>
    <property type="match status" value="1"/>
</dbReference>
<dbReference type="Proteomes" id="UP000011761">
    <property type="component" value="Unassembled WGS sequence"/>
</dbReference>
<dbReference type="PANTHER" id="PTHR14374">
    <property type="entry name" value="FOIE GRAS"/>
    <property type="match status" value="1"/>
</dbReference>
<name>M2MVS4_BAUPA</name>
<dbReference type="KEGG" id="bcom:BAUCODRAFT_194601"/>
<dbReference type="OMA" id="SIYACFY"/>
<gene>
    <name evidence="4" type="ORF">BAUCODRAFT_194601</name>
</gene>
<evidence type="ECO:0000313" key="5">
    <source>
        <dbReference type="Proteomes" id="UP000011761"/>
    </source>
</evidence>
<dbReference type="GeneID" id="19109602"/>
<reference evidence="4 5" key="1">
    <citation type="journal article" date="2012" name="PLoS Pathog.">
        <title>Diverse lifestyles and strategies of plant pathogenesis encoded in the genomes of eighteen Dothideomycetes fungi.</title>
        <authorList>
            <person name="Ohm R.A."/>
            <person name="Feau N."/>
            <person name="Henrissat B."/>
            <person name="Schoch C.L."/>
            <person name="Horwitz B.A."/>
            <person name="Barry K.W."/>
            <person name="Condon B.J."/>
            <person name="Copeland A.C."/>
            <person name="Dhillon B."/>
            <person name="Glaser F."/>
            <person name="Hesse C.N."/>
            <person name="Kosti I."/>
            <person name="LaButti K."/>
            <person name="Lindquist E.A."/>
            <person name="Lucas S."/>
            <person name="Salamov A.A."/>
            <person name="Bradshaw R.E."/>
            <person name="Ciuffetti L."/>
            <person name="Hamelin R.C."/>
            <person name="Kema G.H.J."/>
            <person name="Lawrence C."/>
            <person name="Scott J.A."/>
            <person name="Spatafora J.W."/>
            <person name="Turgeon B.G."/>
            <person name="de Wit P.J.G.M."/>
            <person name="Zhong S."/>
            <person name="Goodwin S.B."/>
            <person name="Grigoriev I.V."/>
        </authorList>
    </citation>
    <scope>NUCLEOTIDE SEQUENCE [LARGE SCALE GENOMIC DNA]</scope>
    <source>
        <strain evidence="4 5">UAMH 10762</strain>
    </source>
</reference>
<evidence type="ECO:0000259" key="2">
    <source>
        <dbReference type="Pfam" id="PF07919"/>
    </source>
</evidence>
<evidence type="ECO:0000259" key="3">
    <source>
        <dbReference type="Pfam" id="PF11817"/>
    </source>
</evidence>
<dbReference type="HOGENOM" id="CLU_003572_1_0_1"/>
<dbReference type="Pfam" id="PF07919">
    <property type="entry name" value="Gryzun"/>
    <property type="match status" value="1"/>
</dbReference>
<dbReference type="STRING" id="717646.M2MVS4"/>
<dbReference type="AlphaFoldDB" id="M2MVS4"/>
<protein>
    <recommendedName>
        <fullName evidence="6">Trafficking protein particle complex subunit 11 domain-containing protein</fullName>
    </recommendedName>
</protein>
<dbReference type="EMBL" id="KB445550">
    <property type="protein sequence ID" value="EMD01067.1"/>
    <property type="molecule type" value="Genomic_DNA"/>
</dbReference>